<dbReference type="EMBL" id="CP137640">
    <property type="protein sequence ID" value="WVX80383.1"/>
    <property type="molecule type" value="Genomic_DNA"/>
</dbReference>
<sequence>MPEENIIQFSLNEEGLKELYLTEVQKHLEKIEMDAMLMNSKQLCQMLNLSWPTIEKLFLSDPNFPGIRIGKKWAFNRKEVQKYIDHWFSEIRAQGGTVNL</sequence>
<organism evidence="1 2">
    <name type="scientific">Niallia oryzisoli</name>
    <dbReference type="NCBI Taxonomy" id="1737571"/>
    <lineage>
        <taxon>Bacteria</taxon>
        <taxon>Bacillati</taxon>
        <taxon>Bacillota</taxon>
        <taxon>Bacilli</taxon>
        <taxon>Bacillales</taxon>
        <taxon>Bacillaceae</taxon>
        <taxon>Niallia</taxon>
    </lineage>
</organism>
<keyword evidence="2" id="KW-1185">Reference proteome</keyword>
<evidence type="ECO:0000313" key="1">
    <source>
        <dbReference type="EMBL" id="WVX80383.1"/>
    </source>
</evidence>
<name>A0ABZ2CA76_9BACI</name>
<dbReference type="SUPFAM" id="SSF46955">
    <property type="entry name" value="Putative DNA-binding domain"/>
    <property type="match status" value="1"/>
</dbReference>
<proteinExistence type="predicted"/>
<evidence type="ECO:0000313" key="2">
    <source>
        <dbReference type="Proteomes" id="UP001357223"/>
    </source>
</evidence>
<gene>
    <name evidence="1" type="ORF">R4Z09_24520</name>
</gene>
<dbReference type="InterPro" id="IPR009061">
    <property type="entry name" value="DNA-bd_dom_put_sf"/>
</dbReference>
<reference evidence="1 2" key="1">
    <citation type="submission" date="2023-10" db="EMBL/GenBank/DDBJ databases">
        <title>Niallia locisalis sp.nov. isolated from a salt pond sample.</title>
        <authorList>
            <person name="Li X.-J."/>
            <person name="Dong L."/>
        </authorList>
    </citation>
    <scope>NUCLEOTIDE SEQUENCE [LARGE SCALE GENOMIC DNA]</scope>
    <source>
        <strain evidence="1 2">DSM 29761</strain>
    </source>
</reference>
<protein>
    <submittedName>
        <fullName evidence="1">Helix-turn-helix domain-containing protein</fullName>
    </submittedName>
</protein>
<dbReference type="RefSeq" id="WP_338449314.1">
    <property type="nucleotide sequence ID" value="NZ_CP137640.1"/>
</dbReference>
<dbReference type="Proteomes" id="UP001357223">
    <property type="component" value="Chromosome"/>
</dbReference>
<accession>A0ABZ2CA76</accession>